<sequence length="329" mass="37193">MFKRLFTVFTFLFIAFFGWFFQATRPVTYKQTSATEFEIKSGWSIDRIGQELSTAKLIRSRAAFKITVIVYGISNRVQAGFFRLSPNMTITEIANSLTHASTKTIRVTIPEGLRRQEIALIFESAFKNAEGKTFTTTEFISKTADKEGRLFPDTYDFDPQATTSAIISRLEKRYLDILVEAKVSETDINKVTIIASLLEREAASSAEMPEVAGVIENRINAAWPLQIDATVQYALSTIRCRKLDCDWWPKNLTRADLQINSPYNTYLNQGLPPKPISNPGKAALMAAASPKETSAWFYLHDLKGNIHFANTIEEHNQNICTYLQKDCVN</sequence>
<dbReference type="NCBIfam" id="TIGR00247">
    <property type="entry name" value="endolytic transglycosylase MltG"/>
    <property type="match status" value="1"/>
</dbReference>
<name>A0A0G0Z3Q7_9BACT</name>
<dbReference type="EMBL" id="LCDA01000001">
    <property type="protein sequence ID" value="KKS43365.1"/>
    <property type="molecule type" value="Genomic_DNA"/>
</dbReference>
<accession>A0A0G0Z3Q7</accession>
<dbReference type="EC" id="4.2.2.29" evidence="7"/>
<keyword evidence="2 7" id="KW-0812">Transmembrane</keyword>
<feature type="site" description="Important for catalytic activity" evidence="7">
    <location>
        <position position="201"/>
    </location>
</feature>
<dbReference type="AlphaFoldDB" id="A0A0G0Z3Q7"/>
<dbReference type="Proteomes" id="UP000033854">
    <property type="component" value="Unassembled WGS sequence"/>
</dbReference>
<gene>
    <name evidence="7" type="primary">mltG</name>
    <name evidence="8" type="ORF">UV06_C0001G0099</name>
</gene>
<dbReference type="HAMAP" id="MF_02065">
    <property type="entry name" value="MltG"/>
    <property type="match status" value="1"/>
</dbReference>
<evidence type="ECO:0000256" key="4">
    <source>
        <dbReference type="ARBA" id="ARBA00023136"/>
    </source>
</evidence>
<comment type="similarity">
    <text evidence="7">Belongs to the transglycosylase MltG family.</text>
</comment>
<dbReference type="Pfam" id="PF02618">
    <property type="entry name" value="YceG"/>
    <property type="match status" value="1"/>
</dbReference>
<proteinExistence type="inferred from homology"/>
<dbReference type="GO" id="GO:0009252">
    <property type="term" value="P:peptidoglycan biosynthetic process"/>
    <property type="evidence" value="ECO:0007669"/>
    <property type="project" value="UniProtKB-UniRule"/>
</dbReference>
<evidence type="ECO:0000313" key="9">
    <source>
        <dbReference type="Proteomes" id="UP000033854"/>
    </source>
</evidence>
<comment type="catalytic activity">
    <reaction evidence="7">
        <text>a peptidoglycan chain = a peptidoglycan chain with N-acetyl-1,6-anhydromuramyl-[peptide] at the reducing end + a peptidoglycan chain with N-acetylglucosamine at the non-reducing end.</text>
        <dbReference type="EC" id="4.2.2.29"/>
    </reaction>
</comment>
<dbReference type="GO" id="GO:0071555">
    <property type="term" value="P:cell wall organization"/>
    <property type="evidence" value="ECO:0007669"/>
    <property type="project" value="UniProtKB-KW"/>
</dbReference>
<keyword evidence="6 7" id="KW-0961">Cell wall biogenesis/degradation</keyword>
<evidence type="ECO:0000256" key="5">
    <source>
        <dbReference type="ARBA" id="ARBA00023239"/>
    </source>
</evidence>
<evidence type="ECO:0000256" key="6">
    <source>
        <dbReference type="ARBA" id="ARBA00023316"/>
    </source>
</evidence>
<keyword evidence="1 7" id="KW-1003">Cell membrane</keyword>
<evidence type="ECO:0000256" key="2">
    <source>
        <dbReference type="ARBA" id="ARBA00022692"/>
    </source>
</evidence>
<evidence type="ECO:0000256" key="7">
    <source>
        <dbReference type="HAMAP-Rule" id="MF_02065"/>
    </source>
</evidence>
<dbReference type="PANTHER" id="PTHR30518">
    <property type="entry name" value="ENDOLYTIC MUREIN TRANSGLYCOSYLASE"/>
    <property type="match status" value="1"/>
</dbReference>
<comment type="function">
    <text evidence="7">Functions as a peptidoglycan terminase that cleaves nascent peptidoglycan strands endolytically to terminate their elongation.</text>
</comment>
<keyword evidence="4 7" id="KW-0472">Membrane</keyword>
<comment type="caution">
    <text evidence="8">The sequence shown here is derived from an EMBL/GenBank/DDBJ whole genome shotgun (WGS) entry which is preliminary data.</text>
</comment>
<dbReference type="InterPro" id="IPR003770">
    <property type="entry name" value="MLTG-like"/>
</dbReference>
<evidence type="ECO:0000256" key="3">
    <source>
        <dbReference type="ARBA" id="ARBA00022989"/>
    </source>
</evidence>
<evidence type="ECO:0000313" key="8">
    <source>
        <dbReference type="EMBL" id="KKS43365.1"/>
    </source>
</evidence>
<dbReference type="GO" id="GO:0005886">
    <property type="term" value="C:plasma membrane"/>
    <property type="evidence" value="ECO:0007669"/>
    <property type="project" value="UniProtKB-UniRule"/>
</dbReference>
<dbReference type="PATRIC" id="fig|1618378.3.peg.102"/>
<dbReference type="PANTHER" id="PTHR30518:SF2">
    <property type="entry name" value="ENDOLYTIC MUREIN TRANSGLYCOSYLASE"/>
    <property type="match status" value="1"/>
</dbReference>
<organism evidence="8 9">
    <name type="scientific">Candidatus Collierbacteria bacterium GW2011_GWA2_42_17</name>
    <dbReference type="NCBI Taxonomy" id="1618378"/>
    <lineage>
        <taxon>Bacteria</taxon>
        <taxon>Candidatus Collieribacteriota</taxon>
    </lineage>
</organism>
<protein>
    <recommendedName>
        <fullName evidence="7">Endolytic murein transglycosylase</fullName>
        <ecNumber evidence="7">4.2.2.29</ecNumber>
    </recommendedName>
    <alternativeName>
        <fullName evidence="7">Peptidoglycan lytic transglycosylase</fullName>
    </alternativeName>
    <alternativeName>
        <fullName evidence="7">Peptidoglycan polymerization terminase</fullName>
    </alternativeName>
</protein>
<keyword evidence="3 7" id="KW-1133">Transmembrane helix</keyword>
<dbReference type="GO" id="GO:0008932">
    <property type="term" value="F:lytic endotransglycosylase activity"/>
    <property type="evidence" value="ECO:0007669"/>
    <property type="project" value="UniProtKB-UniRule"/>
</dbReference>
<keyword evidence="5 7" id="KW-0456">Lyase</keyword>
<evidence type="ECO:0000256" key="1">
    <source>
        <dbReference type="ARBA" id="ARBA00022475"/>
    </source>
</evidence>
<dbReference type="Gene3D" id="3.30.1490.480">
    <property type="entry name" value="Endolytic murein transglycosylase"/>
    <property type="match status" value="1"/>
</dbReference>
<reference evidence="8 9" key="1">
    <citation type="journal article" date="2015" name="Nature">
        <title>rRNA introns, odd ribosomes, and small enigmatic genomes across a large radiation of phyla.</title>
        <authorList>
            <person name="Brown C.T."/>
            <person name="Hug L.A."/>
            <person name="Thomas B.C."/>
            <person name="Sharon I."/>
            <person name="Castelle C.J."/>
            <person name="Singh A."/>
            <person name="Wilkins M.J."/>
            <person name="Williams K.H."/>
            <person name="Banfield J.F."/>
        </authorList>
    </citation>
    <scope>NUCLEOTIDE SEQUENCE [LARGE SCALE GENOMIC DNA]</scope>
</reference>